<dbReference type="GO" id="GO:0005739">
    <property type="term" value="C:mitochondrion"/>
    <property type="evidence" value="ECO:0007669"/>
    <property type="project" value="TreeGrafter"/>
</dbReference>
<comment type="caution">
    <text evidence="6">The sequence shown here is derived from an EMBL/GenBank/DDBJ whole genome shotgun (WGS) entry which is preliminary data.</text>
</comment>
<dbReference type="InterPro" id="IPR002885">
    <property type="entry name" value="PPR_rpt"/>
</dbReference>
<evidence type="ECO:0000256" key="3">
    <source>
        <dbReference type="PROSITE-ProRule" id="PRU00708"/>
    </source>
</evidence>
<dbReference type="Gramene" id="OMO51873">
    <property type="protein sequence ID" value="OMO51873"/>
    <property type="gene ID" value="CCACVL1_29531"/>
</dbReference>
<dbReference type="PROSITE" id="PS51375">
    <property type="entry name" value="PPR"/>
    <property type="match status" value="2"/>
</dbReference>
<dbReference type="PANTHER" id="PTHR45717:SF28">
    <property type="entry name" value="PENTACOTRIPEPTIDE-REPEAT REGION OF PRORP DOMAIN-CONTAINING PROTEIN"/>
    <property type="match status" value="1"/>
</dbReference>
<evidence type="ECO:0000256" key="2">
    <source>
        <dbReference type="ARBA" id="ARBA00022737"/>
    </source>
</evidence>
<protein>
    <recommendedName>
        <fullName evidence="8">F-box domain-containing protein</fullName>
    </recommendedName>
</protein>
<dbReference type="SUPFAM" id="SSF81383">
    <property type="entry name" value="F-box domain"/>
    <property type="match status" value="1"/>
</dbReference>
<dbReference type="Pfam" id="PF00646">
    <property type="entry name" value="F-box"/>
    <property type="match status" value="1"/>
</dbReference>
<reference evidence="6 7" key="1">
    <citation type="submission" date="2013-09" db="EMBL/GenBank/DDBJ databases">
        <title>Corchorus capsularis genome sequencing.</title>
        <authorList>
            <person name="Alam M."/>
            <person name="Haque M.S."/>
            <person name="Islam M.S."/>
            <person name="Emdad E.M."/>
            <person name="Islam M.M."/>
            <person name="Ahmed B."/>
            <person name="Halim A."/>
            <person name="Hossen Q.M.M."/>
            <person name="Hossain M.Z."/>
            <person name="Ahmed R."/>
            <person name="Khan M.M."/>
            <person name="Islam R."/>
            <person name="Rashid M.M."/>
            <person name="Khan S.A."/>
            <person name="Rahman M.S."/>
            <person name="Alam M."/>
        </authorList>
    </citation>
    <scope>NUCLEOTIDE SEQUENCE [LARGE SCALE GENOMIC DNA]</scope>
    <source>
        <strain evidence="7">cv. CVL-1</strain>
        <tissue evidence="6">Whole seedling</tissue>
    </source>
</reference>
<evidence type="ECO:0000313" key="7">
    <source>
        <dbReference type="Proteomes" id="UP000188268"/>
    </source>
</evidence>
<feature type="domain" description="F-box" evidence="4">
    <location>
        <begin position="39"/>
        <end position="74"/>
    </location>
</feature>
<dbReference type="InterPro" id="IPR005174">
    <property type="entry name" value="KIB1-4_b-propeller"/>
</dbReference>
<dbReference type="InterPro" id="IPR036047">
    <property type="entry name" value="F-box-like_dom_sf"/>
</dbReference>
<dbReference type="PANTHER" id="PTHR45717">
    <property type="entry name" value="OS12G0527900 PROTEIN"/>
    <property type="match status" value="1"/>
</dbReference>
<evidence type="ECO:0008006" key="8">
    <source>
        <dbReference type="Google" id="ProtNLM"/>
    </source>
</evidence>
<dbReference type="GO" id="GO:0003729">
    <property type="term" value="F:mRNA binding"/>
    <property type="evidence" value="ECO:0007669"/>
    <property type="project" value="UniProtKB-ARBA"/>
</dbReference>
<dbReference type="SUPFAM" id="SSF48452">
    <property type="entry name" value="TPR-like"/>
    <property type="match status" value="2"/>
</dbReference>
<keyword evidence="7" id="KW-1185">Reference proteome</keyword>
<dbReference type="Pfam" id="PF01535">
    <property type="entry name" value="PPR"/>
    <property type="match status" value="3"/>
</dbReference>
<organism evidence="6 7">
    <name type="scientific">Corchorus capsularis</name>
    <name type="common">Jute</name>
    <dbReference type="NCBI Taxonomy" id="210143"/>
    <lineage>
        <taxon>Eukaryota</taxon>
        <taxon>Viridiplantae</taxon>
        <taxon>Streptophyta</taxon>
        <taxon>Embryophyta</taxon>
        <taxon>Tracheophyta</taxon>
        <taxon>Spermatophyta</taxon>
        <taxon>Magnoliopsida</taxon>
        <taxon>eudicotyledons</taxon>
        <taxon>Gunneridae</taxon>
        <taxon>Pentapetalae</taxon>
        <taxon>rosids</taxon>
        <taxon>malvids</taxon>
        <taxon>Malvales</taxon>
        <taxon>Malvaceae</taxon>
        <taxon>Grewioideae</taxon>
        <taxon>Apeibeae</taxon>
        <taxon>Corchorus</taxon>
    </lineage>
</organism>
<dbReference type="Gene3D" id="1.20.1280.50">
    <property type="match status" value="1"/>
</dbReference>
<dbReference type="Gene3D" id="1.25.40.10">
    <property type="entry name" value="Tetratricopeptide repeat domain"/>
    <property type="match status" value="3"/>
</dbReference>
<name>A0A1R3G1C8_COCAP</name>
<dbReference type="AlphaFoldDB" id="A0A1R3G1C8"/>
<feature type="repeat" description="PPR" evidence="3">
    <location>
        <begin position="554"/>
        <end position="588"/>
    </location>
</feature>
<dbReference type="NCBIfam" id="TIGR00756">
    <property type="entry name" value="PPR"/>
    <property type="match status" value="2"/>
</dbReference>
<dbReference type="InterPro" id="IPR001810">
    <property type="entry name" value="F-box_dom"/>
</dbReference>
<dbReference type="Proteomes" id="UP000188268">
    <property type="component" value="Unassembled WGS sequence"/>
</dbReference>
<dbReference type="OrthoDB" id="1890565at2759"/>
<evidence type="ECO:0000313" key="6">
    <source>
        <dbReference type="EMBL" id="OMO51873.1"/>
    </source>
</evidence>
<proteinExistence type="inferred from homology"/>
<evidence type="ECO:0000256" key="1">
    <source>
        <dbReference type="ARBA" id="ARBA00007626"/>
    </source>
</evidence>
<evidence type="ECO:0000259" key="4">
    <source>
        <dbReference type="Pfam" id="PF00646"/>
    </source>
</evidence>
<gene>
    <name evidence="6" type="ORF">CCACVL1_29531</name>
</gene>
<feature type="domain" description="KIB1-4 beta-propeller" evidence="5">
    <location>
        <begin position="114"/>
        <end position="331"/>
    </location>
</feature>
<feature type="repeat" description="PPR" evidence="3">
    <location>
        <begin position="732"/>
        <end position="766"/>
    </location>
</feature>
<sequence length="899" mass="103215">MSLSLWNWRKHAPRDEVVNKYKGGRIRIIPKDDHVESRILNLPKDVQILIFRRLTSVYDRINFGAVCEEWKSLALVHPIQWTPNLAIPFEYPWLMYPHEKIQGMYNFYDPVANSMMHSVCIPQLENCKIRFSHQGWLLVTKPPTSIFFFEPFTRTRFPLPDLTHGLYDAFCFSTAPTSMDCEIFGISHSRMLTCHFRPGDYVGYIWSARELLHPTAISHPCFTNLVFDGQYFCYLAKDGTLVCFNKYYNPRDPIVKASSSSSTAFMSNYWRQFLVCSGDDMLSLWIHKMRDSIHVFKLDSQGDKWVEIKSVDKKSLYLSQTASLAVEAKYPRMRDTVQLCMFSEIHGHDKDNNISFSLEDHNFYIYNGAPSLYLDALKSADYPILNTGLASLENVMGISWYSTASSTTRNTAMTGRTAHLFWRILKLRDSSISVVPVLDRWVAERNRIERSDLHTCIRKLISLQRYAQALEISFWMTDKMDFQLMASDAAIRLDLMMKVHGIEYAENYFNKGVPKQLQRFKVYSALLRCYVHINSVEKAEALMQRMRYFGLDRGIAAYNNLITLYYKTGNYKKLDTLMHELEERGIAPDVYTYCICLSACAAQGNVDEIDTMLHKVESGSSLNLSWELYSVATDAYMKVGHMDKALAMLKKSEQLIEGTGGAYNRLLTQYATLGKIDGVLRLWELYKTKLKVSNTGYIAMISSLLKFDDVESAEKIIDEWESQISLSLSDHDIRIPNLLLSAYSRKGLLDKFESILNRIRSKGGKPDARTWYFYATGLILQNKMEKAVNAMKEAIRISKPRWKPSEESLAACLKYLKGEVDIDEAEKLINLLVDRDIISSEIQVKLLSYVKDGNVDSTLDGLLMLDHDALHGNGEEADEGSIDCIQSRASVLDDELQRF</sequence>
<evidence type="ECO:0000259" key="5">
    <source>
        <dbReference type="Pfam" id="PF03478"/>
    </source>
</evidence>
<dbReference type="EMBL" id="AWWV01015667">
    <property type="protein sequence ID" value="OMO51873.1"/>
    <property type="molecule type" value="Genomic_DNA"/>
</dbReference>
<comment type="similarity">
    <text evidence="1">Belongs to the PPR family. P subfamily.</text>
</comment>
<keyword evidence="2" id="KW-0677">Repeat</keyword>
<dbReference type="InterPro" id="IPR011990">
    <property type="entry name" value="TPR-like_helical_dom_sf"/>
</dbReference>
<accession>A0A1R3G1C8</accession>
<dbReference type="Pfam" id="PF13041">
    <property type="entry name" value="PPR_2"/>
    <property type="match status" value="1"/>
</dbReference>
<dbReference type="CDD" id="cd09917">
    <property type="entry name" value="F-box_SF"/>
    <property type="match status" value="1"/>
</dbReference>
<dbReference type="Pfam" id="PF03478">
    <property type="entry name" value="Beta-prop_KIB1-4"/>
    <property type="match status" value="1"/>
</dbReference>